<comment type="caution">
    <text evidence="2">The sequence shown here is derived from an EMBL/GenBank/DDBJ whole genome shotgun (WGS) entry which is preliminary data.</text>
</comment>
<dbReference type="SUPFAM" id="SSF53300">
    <property type="entry name" value="vWA-like"/>
    <property type="match status" value="1"/>
</dbReference>
<accession>A0A2P7BN80</accession>
<protein>
    <recommendedName>
        <fullName evidence="4">VWFA domain-containing protein</fullName>
    </recommendedName>
</protein>
<dbReference type="Proteomes" id="UP000241444">
    <property type="component" value="Unassembled WGS sequence"/>
</dbReference>
<dbReference type="InterPro" id="IPR036465">
    <property type="entry name" value="vWFA_dom_sf"/>
</dbReference>
<evidence type="ECO:0000313" key="2">
    <source>
        <dbReference type="EMBL" id="PSH67923.1"/>
    </source>
</evidence>
<dbReference type="InterPro" id="IPR010607">
    <property type="entry name" value="DUF1194"/>
</dbReference>
<evidence type="ECO:0000313" key="3">
    <source>
        <dbReference type="Proteomes" id="UP000241444"/>
    </source>
</evidence>
<reference evidence="3" key="1">
    <citation type="submission" date="2017-11" db="EMBL/GenBank/DDBJ databases">
        <authorList>
            <person name="Kuznetsova I."/>
            <person name="Sazanova A."/>
            <person name="Chirak E."/>
            <person name="Safronova V."/>
            <person name="Willems A."/>
        </authorList>
    </citation>
    <scope>NUCLEOTIDE SEQUENCE [LARGE SCALE GENOMIC DNA]</scope>
    <source>
        <strain evidence="3">STM 196</strain>
    </source>
</reference>
<dbReference type="Gene3D" id="3.40.50.410">
    <property type="entry name" value="von Willebrand factor, type A domain"/>
    <property type="match status" value="1"/>
</dbReference>
<gene>
    <name evidence="2" type="ORF">CU102_15230</name>
</gene>
<dbReference type="Pfam" id="PF06707">
    <property type="entry name" value="DUF1194"/>
    <property type="match status" value="1"/>
</dbReference>
<keyword evidence="1" id="KW-0732">Signal</keyword>
<evidence type="ECO:0008006" key="4">
    <source>
        <dbReference type="Google" id="ProtNLM"/>
    </source>
</evidence>
<dbReference type="OrthoDB" id="9792179at2"/>
<dbReference type="AlphaFoldDB" id="A0A2P7BN80"/>
<organism evidence="2 3">
    <name type="scientific">Phyllobacterium brassicacearum</name>
    <dbReference type="NCBI Taxonomy" id="314235"/>
    <lineage>
        <taxon>Bacteria</taxon>
        <taxon>Pseudomonadati</taxon>
        <taxon>Pseudomonadota</taxon>
        <taxon>Alphaproteobacteria</taxon>
        <taxon>Hyphomicrobiales</taxon>
        <taxon>Phyllobacteriaceae</taxon>
        <taxon>Phyllobacterium</taxon>
    </lineage>
</organism>
<keyword evidence="3" id="KW-1185">Reference proteome</keyword>
<dbReference type="EMBL" id="PGGO01000011">
    <property type="protein sequence ID" value="PSH67923.1"/>
    <property type="molecule type" value="Genomic_DNA"/>
</dbReference>
<name>A0A2P7BN80_9HYPH</name>
<evidence type="ECO:0000256" key="1">
    <source>
        <dbReference type="SAM" id="SignalP"/>
    </source>
</evidence>
<sequence>MRKTLLSMASASFLFAAMPQSSACVDIALVLAVDGSGSVNEVEYAFQKFAIASAFRDRDVLAALTSAGVVAISAVFWGDGEFAVQKLDWFIINGGEGGEPFAREIEGNQRMVFGNTDIGSGIWSALDLLSDPRLCATKSVVNVSGDGEETIAPKRRKVASLYQARLRAETMGVTVNALVIADDKGDLASYYSNRVIVGASAFVMDIRNYADYSTAIKMKLIRELSPRIVATLSSGKSRPTE</sequence>
<proteinExistence type="predicted"/>
<feature type="chain" id="PRO_5015168931" description="VWFA domain-containing protein" evidence="1">
    <location>
        <begin position="24"/>
        <end position="241"/>
    </location>
</feature>
<feature type="signal peptide" evidence="1">
    <location>
        <begin position="1"/>
        <end position="23"/>
    </location>
</feature>